<dbReference type="GO" id="GO:0031340">
    <property type="term" value="P:positive regulation of vesicle fusion"/>
    <property type="evidence" value="ECO:0007669"/>
    <property type="project" value="TreeGrafter"/>
</dbReference>
<name>A0AAD8AN36_DIPPU</name>
<protein>
    <recommendedName>
        <fullName evidence="2">C2 domain-containing protein</fullName>
    </recommendedName>
</protein>
<dbReference type="GO" id="GO:0010828">
    <property type="term" value="P:positive regulation of D-glucose transmembrane transport"/>
    <property type="evidence" value="ECO:0007669"/>
    <property type="project" value="TreeGrafter"/>
</dbReference>
<reference evidence="3" key="2">
    <citation type="submission" date="2023-05" db="EMBL/GenBank/DDBJ databases">
        <authorList>
            <person name="Fouks B."/>
        </authorList>
    </citation>
    <scope>NUCLEOTIDE SEQUENCE</scope>
    <source>
        <strain evidence="3">Stay&amp;Tobe</strain>
        <tissue evidence="3">Testes</tissue>
    </source>
</reference>
<dbReference type="GO" id="GO:0005544">
    <property type="term" value="F:calcium-dependent phospholipid binding"/>
    <property type="evidence" value="ECO:0007669"/>
    <property type="project" value="InterPro"/>
</dbReference>
<feature type="domain" description="C2" evidence="2">
    <location>
        <begin position="30"/>
        <end position="96"/>
    </location>
</feature>
<feature type="non-terminal residue" evidence="3">
    <location>
        <position position="1"/>
    </location>
</feature>
<evidence type="ECO:0000259" key="2">
    <source>
        <dbReference type="Pfam" id="PF23025"/>
    </source>
</evidence>
<dbReference type="GO" id="GO:0090314">
    <property type="term" value="P:positive regulation of protein targeting to membrane"/>
    <property type="evidence" value="ECO:0007669"/>
    <property type="project" value="TreeGrafter"/>
</dbReference>
<dbReference type="EMBL" id="JASPKZ010000133">
    <property type="protein sequence ID" value="KAJ9600683.1"/>
    <property type="molecule type" value="Genomic_DNA"/>
</dbReference>
<dbReference type="GO" id="GO:0005886">
    <property type="term" value="C:plasma membrane"/>
    <property type="evidence" value="ECO:0007669"/>
    <property type="project" value="TreeGrafter"/>
</dbReference>
<gene>
    <name evidence="3" type="ORF">L9F63_026180</name>
</gene>
<organism evidence="3 4">
    <name type="scientific">Diploptera punctata</name>
    <name type="common">Pacific beetle cockroach</name>
    <dbReference type="NCBI Taxonomy" id="6984"/>
    <lineage>
        <taxon>Eukaryota</taxon>
        <taxon>Metazoa</taxon>
        <taxon>Ecdysozoa</taxon>
        <taxon>Arthropoda</taxon>
        <taxon>Hexapoda</taxon>
        <taxon>Insecta</taxon>
        <taxon>Pterygota</taxon>
        <taxon>Neoptera</taxon>
        <taxon>Polyneoptera</taxon>
        <taxon>Dictyoptera</taxon>
        <taxon>Blattodea</taxon>
        <taxon>Blaberoidea</taxon>
        <taxon>Blaberidae</taxon>
        <taxon>Diplopterinae</taxon>
        <taxon>Diploptera</taxon>
    </lineage>
</organism>
<evidence type="ECO:0000256" key="1">
    <source>
        <dbReference type="SAM" id="MobiDB-lite"/>
    </source>
</evidence>
<sequence>NLTSHFDLSKENQNSSPTVVRPAMNQESLDMMEYPFLTMSKYPPGFILHLGGTVSSRSVKLLERITNLEEPETRDAWWTEIRMEVRSHARALGCNVSAQFLNQIPVKQWPISSVKSTVTGTKVRHPSEGYDVEQISSCSVCHIPYSESSVPFRVTMLKCAVCRRGKVPDVLFTTIELPEGVPITGKACFLQAYVCRPKRDCRGELNAKEISDGLPFLEYELHRLLINKLKMKGMNSIFGLKVQVSIGEKLLVGLASGTKLLQDTVKKNREFYQLKPIIEPEIQTNGKMSTSDTEESDDELPDLDLAMGNKDTCVLELDRIFFHYQHVLRYISKFC</sequence>
<dbReference type="InterPro" id="IPR038983">
    <property type="entry name" value="C2CD5"/>
</dbReference>
<dbReference type="InterPro" id="IPR056431">
    <property type="entry name" value="C2CD5_YbjQ-rel_dom"/>
</dbReference>
<dbReference type="GO" id="GO:0072659">
    <property type="term" value="P:protein localization to plasma membrane"/>
    <property type="evidence" value="ECO:0007669"/>
    <property type="project" value="TreeGrafter"/>
</dbReference>
<feature type="non-terminal residue" evidence="3">
    <location>
        <position position="335"/>
    </location>
</feature>
<evidence type="ECO:0000313" key="4">
    <source>
        <dbReference type="Proteomes" id="UP001233999"/>
    </source>
</evidence>
<dbReference type="Pfam" id="PF23025">
    <property type="entry name" value="YbjQ_2"/>
    <property type="match status" value="2"/>
</dbReference>
<feature type="domain" description="C2" evidence="2">
    <location>
        <begin position="164"/>
        <end position="259"/>
    </location>
</feature>
<dbReference type="PANTHER" id="PTHR37412:SF2">
    <property type="entry name" value="C2 DOMAIN-CONTAINING PROTEIN 5"/>
    <property type="match status" value="1"/>
</dbReference>
<accession>A0AAD8AN36</accession>
<reference evidence="3" key="1">
    <citation type="journal article" date="2023" name="IScience">
        <title>Live-bearing cockroach genome reveals convergent evolutionary mechanisms linked to viviparity in insects and beyond.</title>
        <authorList>
            <person name="Fouks B."/>
            <person name="Harrison M.C."/>
            <person name="Mikhailova A.A."/>
            <person name="Marchal E."/>
            <person name="English S."/>
            <person name="Carruthers M."/>
            <person name="Jennings E.C."/>
            <person name="Chiamaka E.L."/>
            <person name="Frigard R.A."/>
            <person name="Pippel M."/>
            <person name="Attardo G.M."/>
            <person name="Benoit J.B."/>
            <person name="Bornberg-Bauer E."/>
            <person name="Tobe S.S."/>
        </authorList>
    </citation>
    <scope>NUCLEOTIDE SEQUENCE</scope>
    <source>
        <strain evidence="3">Stay&amp;Tobe</strain>
    </source>
</reference>
<comment type="caution">
    <text evidence="3">The sequence shown here is derived from an EMBL/GenBank/DDBJ whole genome shotgun (WGS) entry which is preliminary data.</text>
</comment>
<evidence type="ECO:0000313" key="3">
    <source>
        <dbReference type="EMBL" id="KAJ9600683.1"/>
    </source>
</evidence>
<dbReference type="Proteomes" id="UP001233999">
    <property type="component" value="Unassembled WGS sequence"/>
</dbReference>
<proteinExistence type="predicted"/>
<dbReference type="AlphaFoldDB" id="A0AAD8AN36"/>
<dbReference type="GO" id="GO:0065002">
    <property type="term" value="P:intracellular protein transmembrane transport"/>
    <property type="evidence" value="ECO:0007669"/>
    <property type="project" value="TreeGrafter"/>
</dbReference>
<dbReference type="PANTHER" id="PTHR37412">
    <property type="entry name" value="C2 DOMAIN-CONTAINING PROTEIN 5"/>
    <property type="match status" value="1"/>
</dbReference>
<feature type="region of interest" description="Disordered" evidence="1">
    <location>
        <begin position="1"/>
        <end position="21"/>
    </location>
</feature>
<feature type="compositionally biased region" description="Polar residues" evidence="1">
    <location>
        <begin position="1"/>
        <end position="18"/>
    </location>
</feature>
<dbReference type="GO" id="GO:0005509">
    <property type="term" value="F:calcium ion binding"/>
    <property type="evidence" value="ECO:0007669"/>
    <property type="project" value="TreeGrafter"/>
</dbReference>
<keyword evidence="4" id="KW-1185">Reference proteome</keyword>